<feature type="domain" description="Intradiol ring-cleavage dioxygenases" evidence="2">
    <location>
        <begin position="100"/>
        <end position="160"/>
    </location>
</feature>
<comment type="caution">
    <text evidence="3">The sequence shown here is derived from an EMBL/GenBank/DDBJ whole genome shotgun (WGS) entry which is preliminary data.</text>
</comment>
<dbReference type="PANTHER" id="PTHR34315:SF4">
    <property type="entry name" value="INTRADIOL RING-CLEAVAGE DIOXYGENASES DOMAIN-CONTAINING PROTEIN"/>
    <property type="match status" value="1"/>
</dbReference>
<sequence>MHFSSALALGAVLSAVVAHPGGHDVSPKEMVRRSGLSKRCESAAGAMNQKRWAAHQEKRSLASRAVTPAPIHNEPFYKVIQNDTCILEPEVTAGPYFWPQSQTMRQDMAEDQPGVPLYLDIGVLDTNNCKPLADVLVDLWHCNATGSYSSFEAHSPDIPFLELLASLNQTFDPMTRLDLHTGNTTWLRGMWPTNKEGMMEMKTVFPGFYIERTIHIHAQVHTKWAIGANGTIASGNTVSTGQIYFDEDVSKQIMALEPYTQHDTINRTTNVIDPYFGVNFESGFNPVMSVVPLDGKDITKGMVAYITLGVNATDTDVDGLGKY</sequence>
<dbReference type="Proteomes" id="UP000701801">
    <property type="component" value="Unassembled WGS sequence"/>
</dbReference>
<gene>
    <name evidence="3" type="ORF">HYALB_00010474</name>
</gene>
<dbReference type="InterPro" id="IPR015889">
    <property type="entry name" value="Intradiol_dOase_core"/>
</dbReference>
<name>A0A9N9LPD3_9HELO</name>
<organism evidence="3 4">
    <name type="scientific">Hymenoscyphus albidus</name>
    <dbReference type="NCBI Taxonomy" id="595503"/>
    <lineage>
        <taxon>Eukaryota</taxon>
        <taxon>Fungi</taxon>
        <taxon>Dikarya</taxon>
        <taxon>Ascomycota</taxon>
        <taxon>Pezizomycotina</taxon>
        <taxon>Leotiomycetes</taxon>
        <taxon>Helotiales</taxon>
        <taxon>Helotiaceae</taxon>
        <taxon>Hymenoscyphus</taxon>
    </lineage>
</organism>
<keyword evidence="1" id="KW-0732">Signal</keyword>
<evidence type="ECO:0000313" key="3">
    <source>
        <dbReference type="EMBL" id="CAG8976750.1"/>
    </source>
</evidence>
<dbReference type="Gene3D" id="2.60.130.10">
    <property type="entry name" value="Aromatic compound dioxygenase"/>
    <property type="match status" value="1"/>
</dbReference>
<dbReference type="OrthoDB" id="121380at2759"/>
<dbReference type="PANTHER" id="PTHR34315">
    <property type="match status" value="1"/>
</dbReference>
<keyword evidence="4" id="KW-1185">Reference proteome</keyword>
<dbReference type="GO" id="GO:0016702">
    <property type="term" value="F:oxidoreductase activity, acting on single donors with incorporation of molecular oxygen, incorporation of two atoms of oxygen"/>
    <property type="evidence" value="ECO:0007669"/>
    <property type="project" value="InterPro"/>
</dbReference>
<dbReference type="InterPro" id="IPR000627">
    <property type="entry name" value="Intradiol_dOase_C"/>
</dbReference>
<evidence type="ECO:0000256" key="1">
    <source>
        <dbReference type="SAM" id="SignalP"/>
    </source>
</evidence>
<reference evidence="3" key="1">
    <citation type="submission" date="2021-07" db="EMBL/GenBank/DDBJ databases">
        <authorList>
            <person name="Durling M."/>
        </authorList>
    </citation>
    <scope>NUCLEOTIDE SEQUENCE</scope>
</reference>
<accession>A0A9N9LPD3</accession>
<dbReference type="AlphaFoldDB" id="A0A9N9LPD3"/>
<proteinExistence type="predicted"/>
<feature type="chain" id="PRO_5040226098" description="Intradiol ring-cleavage dioxygenases domain-containing protein" evidence="1">
    <location>
        <begin position="19"/>
        <end position="323"/>
    </location>
</feature>
<dbReference type="CDD" id="cd03457">
    <property type="entry name" value="intradiol_dioxygenase_like"/>
    <property type="match status" value="1"/>
</dbReference>
<protein>
    <recommendedName>
        <fullName evidence="2">Intradiol ring-cleavage dioxygenases domain-containing protein</fullName>
    </recommendedName>
</protein>
<dbReference type="GO" id="GO:0008199">
    <property type="term" value="F:ferric iron binding"/>
    <property type="evidence" value="ECO:0007669"/>
    <property type="project" value="InterPro"/>
</dbReference>
<dbReference type="Pfam" id="PF00775">
    <property type="entry name" value="Dioxygenase_C"/>
    <property type="match status" value="1"/>
</dbReference>
<feature type="signal peptide" evidence="1">
    <location>
        <begin position="1"/>
        <end position="18"/>
    </location>
</feature>
<evidence type="ECO:0000313" key="4">
    <source>
        <dbReference type="Proteomes" id="UP000701801"/>
    </source>
</evidence>
<dbReference type="SUPFAM" id="SSF49482">
    <property type="entry name" value="Aromatic compound dioxygenase"/>
    <property type="match status" value="1"/>
</dbReference>
<dbReference type="EMBL" id="CAJVRM010000189">
    <property type="protein sequence ID" value="CAG8976750.1"/>
    <property type="molecule type" value="Genomic_DNA"/>
</dbReference>
<evidence type="ECO:0000259" key="2">
    <source>
        <dbReference type="Pfam" id="PF00775"/>
    </source>
</evidence>